<name>A0A3S1CKF4_9CYAN</name>
<evidence type="ECO:0000256" key="1">
    <source>
        <dbReference type="SAM" id="Phobius"/>
    </source>
</evidence>
<dbReference type="AlphaFoldDB" id="A0A3S1CKF4"/>
<feature type="transmembrane region" description="Helical" evidence="1">
    <location>
        <begin position="345"/>
        <end position="365"/>
    </location>
</feature>
<evidence type="ECO:0000313" key="4">
    <source>
        <dbReference type="Proteomes" id="UP000271624"/>
    </source>
</evidence>
<reference evidence="3" key="2">
    <citation type="journal article" date="2019" name="Genome Biol. Evol.">
        <title>Day and night: Metabolic profiles and evolutionary relationships of six axenic non-marine cyanobacteria.</title>
        <authorList>
            <person name="Will S.E."/>
            <person name="Henke P."/>
            <person name="Boedeker C."/>
            <person name="Huang S."/>
            <person name="Brinkmann H."/>
            <person name="Rohde M."/>
            <person name="Jarek M."/>
            <person name="Friedl T."/>
            <person name="Seufert S."/>
            <person name="Schumacher M."/>
            <person name="Overmann J."/>
            <person name="Neumann-Schaal M."/>
            <person name="Petersen J."/>
        </authorList>
    </citation>
    <scope>NUCLEOTIDE SEQUENCE [LARGE SCALE GENOMIC DNA]</scope>
    <source>
        <strain evidence="3">PCC 7102</strain>
    </source>
</reference>
<dbReference type="InterPro" id="IPR004919">
    <property type="entry name" value="GmrSD_N"/>
</dbReference>
<feature type="domain" description="GmrSD restriction endonucleases N-terminal" evidence="2">
    <location>
        <begin position="13"/>
        <end position="234"/>
    </location>
</feature>
<dbReference type="Proteomes" id="UP000271624">
    <property type="component" value="Unassembled WGS sequence"/>
</dbReference>
<keyword evidence="1" id="KW-0472">Membrane</keyword>
<dbReference type="Pfam" id="PF03235">
    <property type="entry name" value="GmrSD_N"/>
    <property type="match status" value="1"/>
</dbReference>
<comment type="caution">
    <text evidence="3">The sequence shown here is derived from an EMBL/GenBank/DDBJ whole genome shotgun (WGS) entry which is preliminary data.</text>
</comment>
<gene>
    <name evidence="3" type="ORF">DSM106972_094960</name>
</gene>
<sequence length="593" mass="68306">MSKTLFKQINYPLSNLIQDIDMGEIGLPDIQRPFVWEAAKVRDLFDSMYRGFPVGYFLFWSNDHLTGLNSSNTRQIGLESKQVKVPRLLIVDGQQRLTSLYSVIKGHYVLTKDFKQVKIQIAFRPTDSTFAVTDAAIQKDPEYIPNISELWSTSTDIFELVDSFLERLRETREVKSEERTKIKKAISDLKGVEHYSFTVMEIASHVEENQVSEIFVRINSKGVTLKQADFILTLLSVFWDEGRRQLEQFCRECRVPSSSSAPSPFNYFIHPDPDQILRVCVGLAFKRARLQYVYSILRGKDLETGEFSDDRRLAQFDELKVAQTKTLDLTNWHEFLKALMQAGFLSGYMITSDIGLLYAYVMFLIGKYQFNIKLSHLRNVTARWFFMTAITGRYSNSPESVMESDLARLRSLKDGKEFISSLDNVIKNTLTEDYWNITLVNELETSSARTPVLFAYYAALNLLGANALFSKLKVQQLLDPAIKSKKSGVERHHLFPKAYLKTLGITEVRQTNQIANYALVEWSENITISDKAPADYFPEYRKLYKDNPAELELLMQWHALPDGWDKMEYGEFLGRRRILIAGVIRKGVEKLFG</sequence>
<evidence type="ECO:0000259" key="2">
    <source>
        <dbReference type="Pfam" id="PF03235"/>
    </source>
</evidence>
<dbReference type="OrthoDB" id="9798761at2"/>
<accession>A0A3S1CKF4</accession>
<proteinExistence type="predicted"/>
<keyword evidence="4" id="KW-1185">Reference proteome</keyword>
<dbReference type="PANTHER" id="PTHR37292:SF2">
    <property type="entry name" value="DUF262 DOMAIN-CONTAINING PROTEIN"/>
    <property type="match status" value="1"/>
</dbReference>
<dbReference type="RefSeq" id="WP_127087412.1">
    <property type="nucleotide sequence ID" value="NZ_RSCL01000053.1"/>
</dbReference>
<evidence type="ECO:0000313" key="3">
    <source>
        <dbReference type="EMBL" id="RUS93959.1"/>
    </source>
</evidence>
<organism evidence="3 4">
    <name type="scientific">Dulcicalothrix desertica PCC 7102</name>
    <dbReference type="NCBI Taxonomy" id="232991"/>
    <lineage>
        <taxon>Bacteria</taxon>
        <taxon>Bacillati</taxon>
        <taxon>Cyanobacteriota</taxon>
        <taxon>Cyanophyceae</taxon>
        <taxon>Nostocales</taxon>
        <taxon>Calotrichaceae</taxon>
        <taxon>Dulcicalothrix</taxon>
    </lineage>
</organism>
<reference evidence="3" key="1">
    <citation type="submission" date="2018-12" db="EMBL/GenBank/DDBJ databases">
        <authorList>
            <person name="Will S."/>
            <person name="Neumann-Schaal M."/>
            <person name="Henke P."/>
        </authorList>
    </citation>
    <scope>NUCLEOTIDE SEQUENCE</scope>
    <source>
        <strain evidence="3">PCC 7102</strain>
    </source>
</reference>
<protein>
    <recommendedName>
        <fullName evidence="2">GmrSD restriction endonucleases N-terminal domain-containing protein</fullName>
    </recommendedName>
</protein>
<dbReference type="EMBL" id="RSCL01000053">
    <property type="protein sequence ID" value="RUS93959.1"/>
    <property type="molecule type" value="Genomic_DNA"/>
</dbReference>
<keyword evidence="1" id="KW-1133">Transmembrane helix</keyword>
<dbReference type="PANTHER" id="PTHR37292">
    <property type="entry name" value="VNG6097C"/>
    <property type="match status" value="1"/>
</dbReference>
<keyword evidence="1" id="KW-0812">Transmembrane</keyword>